<dbReference type="GO" id="GO:0050982">
    <property type="term" value="P:detection of mechanical stimulus"/>
    <property type="evidence" value="ECO:0007669"/>
    <property type="project" value="TreeGrafter"/>
</dbReference>
<reference evidence="7 8" key="1">
    <citation type="submission" date="2018-11" db="EMBL/GenBank/DDBJ databases">
        <authorList>
            <consortium name="Pathogen Informatics"/>
        </authorList>
    </citation>
    <scope>NUCLEOTIDE SEQUENCE [LARGE SCALE GENOMIC DNA]</scope>
    <source>
        <strain>Denwood</strain>
        <strain evidence="8">Zambia</strain>
    </source>
</reference>
<keyword evidence="6" id="KW-0325">Glycoprotein</keyword>
<evidence type="ECO:0000256" key="1">
    <source>
        <dbReference type="ARBA" id="ARBA00004141"/>
    </source>
</evidence>
<protein>
    <submittedName>
        <fullName evidence="7">Uncharacterized protein</fullName>
    </submittedName>
</protein>
<dbReference type="InterPro" id="IPR013122">
    <property type="entry name" value="PKD1_2_channel"/>
</dbReference>
<evidence type="ECO:0000256" key="2">
    <source>
        <dbReference type="ARBA" id="ARBA00007200"/>
    </source>
</evidence>
<evidence type="ECO:0000313" key="8">
    <source>
        <dbReference type="Proteomes" id="UP000269396"/>
    </source>
</evidence>
<gene>
    <name evidence="7" type="ORF">SMTD_LOCUS5978</name>
</gene>
<accession>A0A183NV42</accession>
<comment type="subcellular location">
    <subcellularLocation>
        <location evidence="1">Membrane</location>
        <topology evidence="1">Multi-pass membrane protein</topology>
    </subcellularLocation>
</comment>
<organism evidence="7 8">
    <name type="scientific">Schistosoma mattheei</name>
    <dbReference type="NCBI Taxonomy" id="31246"/>
    <lineage>
        <taxon>Eukaryota</taxon>
        <taxon>Metazoa</taxon>
        <taxon>Spiralia</taxon>
        <taxon>Lophotrochozoa</taxon>
        <taxon>Platyhelminthes</taxon>
        <taxon>Trematoda</taxon>
        <taxon>Digenea</taxon>
        <taxon>Strigeidida</taxon>
        <taxon>Schistosomatoidea</taxon>
        <taxon>Schistosomatidae</taxon>
        <taxon>Schistosoma</taxon>
    </lineage>
</organism>
<keyword evidence="3" id="KW-0812">Transmembrane</keyword>
<comment type="similarity">
    <text evidence="2">Belongs to the polycystin family.</text>
</comment>
<dbReference type="InterPro" id="IPR051223">
    <property type="entry name" value="Polycystin"/>
</dbReference>
<dbReference type="Pfam" id="PF20519">
    <property type="entry name" value="Polycystin_dom"/>
    <property type="match status" value="1"/>
</dbReference>
<sequence length="511" mass="58918">MASNKSEKQFMLSENEFNQMAYDNTALMNPQYIDDIDYKSEIQPMNSQQTKSNQFMKNADSDRYSCWSRFTHCIRSAWATRLTEDTMDNRELYIHTTLRELVIYIFFLITLMIVAYGPFNSNTYLLTSSMNTMFLQAQVTNGTDSLSTASSLDVLWSVIQGPIMNNWYSNTWYNTQPFATANNLTLLYQNRLIGVPRLRQLRMSSNSCMIPVYFADDIKECYGQYQEANEDKKPFGLKNGTAWTYTSSDQLGMYSYWGLVSSYGGGGYYEDLSRDQTEAASQLDRLFQNLWLDRGTRVLFIHFTTYNPNMNLFSVVEIVVEVPASGSLVLNSDFRSVKLLRYVTPFDYFVLACECAFLLFIAYYIVEEIMEIKKQGWIYFVSVWNSLDIIIILISIVCAAFNIYRTIIVINLLESILHNPNEFANFQMLSIWQVNFNFAISITVFLAWVKLFKYISFNKTMTQLSSTLGSCAKDLAGFAIMFFIVFFSFAQLGYLAFGTQAKDFSSFITVV</sequence>
<dbReference type="EMBL" id="UZAL01027314">
    <property type="protein sequence ID" value="VDP31385.1"/>
    <property type="molecule type" value="Genomic_DNA"/>
</dbReference>
<keyword evidence="8" id="KW-1185">Reference proteome</keyword>
<dbReference type="InterPro" id="IPR046791">
    <property type="entry name" value="Polycystin_dom"/>
</dbReference>
<dbReference type="AlphaFoldDB" id="A0A183NV42"/>
<evidence type="ECO:0000256" key="4">
    <source>
        <dbReference type="ARBA" id="ARBA00022989"/>
    </source>
</evidence>
<name>A0A183NV42_9TREM</name>
<evidence type="ECO:0000256" key="5">
    <source>
        <dbReference type="ARBA" id="ARBA00023136"/>
    </source>
</evidence>
<dbReference type="PANTHER" id="PTHR10877:SF183">
    <property type="entry name" value="AT14535P-RELATED"/>
    <property type="match status" value="1"/>
</dbReference>
<dbReference type="GO" id="GO:0005262">
    <property type="term" value="F:calcium channel activity"/>
    <property type="evidence" value="ECO:0007669"/>
    <property type="project" value="TreeGrafter"/>
</dbReference>
<evidence type="ECO:0000256" key="6">
    <source>
        <dbReference type="ARBA" id="ARBA00023180"/>
    </source>
</evidence>
<dbReference type="GO" id="GO:0016020">
    <property type="term" value="C:membrane"/>
    <property type="evidence" value="ECO:0007669"/>
    <property type="project" value="UniProtKB-SubCell"/>
</dbReference>
<evidence type="ECO:0000313" key="7">
    <source>
        <dbReference type="EMBL" id="VDP31385.1"/>
    </source>
</evidence>
<dbReference type="STRING" id="31246.A0A183NV42"/>
<dbReference type="Pfam" id="PF08016">
    <property type="entry name" value="PKD_channel"/>
    <property type="match status" value="1"/>
</dbReference>
<keyword evidence="4" id="KW-1133">Transmembrane helix</keyword>
<dbReference type="Proteomes" id="UP000269396">
    <property type="component" value="Unassembled WGS sequence"/>
</dbReference>
<dbReference type="PRINTS" id="PR01433">
    <property type="entry name" value="POLYCYSTIN2"/>
</dbReference>
<dbReference type="PANTHER" id="PTHR10877">
    <property type="entry name" value="POLYCYSTIN FAMILY MEMBER"/>
    <property type="match status" value="1"/>
</dbReference>
<evidence type="ECO:0000256" key="3">
    <source>
        <dbReference type="ARBA" id="ARBA00022692"/>
    </source>
</evidence>
<keyword evidence="5" id="KW-0472">Membrane</keyword>
<dbReference type="GO" id="GO:0005509">
    <property type="term" value="F:calcium ion binding"/>
    <property type="evidence" value="ECO:0007669"/>
    <property type="project" value="InterPro"/>
</dbReference>
<dbReference type="InterPro" id="IPR003915">
    <property type="entry name" value="PKD_2"/>
</dbReference>
<proteinExistence type="inferred from homology"/>